<comment type="similarity">
    <text evidence="1">Belongs to the WXG100 family.</text>
</comment>
<dbReference type="AlphaFoldDB" id="A0A7J5C1R0"/>
<accession>A0A7J5C1R0</accession>
<evidence type="ECO:0000313" key="3">
    <source>
        <dbReference type="Proteomes" id="UP000467240"/>
    </source>
</evidence>
<dbReference type="InterPro" id="IPR036689">
    <property type="entry name" value="ESAT-6-like_sf"/>
</dbReference>
<evidence type="ECO:0000256" key="1">
    <source>
        <dbReference type="RuleBase" id="RU362001"/>
    </source>
</evidence>
<dbReference type="SUPFAM" id="SSF140453">
    <property type="entry name" value="EsxAB dimer-like"/>
    <property type="match status" value="1"/>
</dbReference>
<dbReference type="InterPro" id="IPR010310">
    <property type="entry name" value="T7SS_ESAT-6-like"/>
</dbReference>
<dbReference type="EMBL" id="WBJZ01000003">
    <property type="protein sequence ID" value="KAB1660365.1"/>
    <property type="molecule type" value="Genomic_DNA"/>
</dbReference>
<name>A0A7J5C1R0_9MICO</name>
<dbReference type="OrthoDB" id="4231069at2"/>
<keyword evidence="3" id="KW-1185">Reference proteome</keyword>
<dbReference type="RefSeq" id="WP_158039465.1">
    <property type="nucleotide sequence ID" value="NZ_JACCFV010000001.1"/>
</dbReference>
<protein>
    <recommendedName>
        <fullName evidence="1">ESAT-6-like protein</fullName>
    </recommendedName>
</protein>
<gene>
    <name evidence="2" type="ORF">F8O01_03310</name>
</gene>
<dbReference type="Pfam" id="PF06013">
    <property type="entry name" value="WXG100"/>
    <property type="match status" value="1"/>
</dbReference>
<organism evidence="2 3">
    <name type="scientific">Pseudoclavibacter chungangensis</name>
    <dbReference type="NCBI Taxonomy" id="587635"/>
    <lineage>
        <taxon>Bacteria</taxon>
        <taxon>Bacillati</taxon>
        <taxon>Actinomycetota</taxon>
        <taxon>Actinomycetes</taxon>
        <taxon>Micrococcales</taxon>
        <taxon>Microbacteriaceae</taxon>
        <taxon>Pseudoclavibacter</taxon>
    </lineage>
</organism>
<evidence type="ECO:0000313" key="2">
    <source>
        <dbReference type="EMBL" id="KAB1660365.1"/>
    </source>
</evidence>
<proteinExistence type="inferred from homology"/>
<sequence length="96" mass="10119">MVAYQVDSERLLAAVVQTQGAVERVRAEAAALTAGLVALQDCWSGDASTSFQAVVQQWRGTQLTVEEQIGLITTALGAAGTSYDGAENDVRRMFGA</sequence>
<reference evidence="2 3" key="1">
    <citation type="submission" date="2019-09" db="EMBL/GenBank/DDBJ databases">
        <title>Phylogeny of genus Pseudoclavibacter and closely related genus.</title>
        <authorList>
            <person name="Li Y."/>
        </authorList>
    </citation>
    <scope>NUCLEOTIDE SEQUENCE [LARGE SCALE GENOMIC DNA]</scope>
    <source>
        <strain evidence="2 3">DSM 23821</strain>
    </source>
</reference>
<dbReference type="Proteomes" id="UP000467240">
    <property type="component" value="Unassembled WGS sequence"/>
</dbReference>
<dbReference type="Gene3D" id="1.10.287.1060">
    <property type="entry name" value="ESAT-6-like"/>
    <property type="match status" value="1"/>
</dbReference>
<dbReference type="NCBIfam" id="TIGR03930">
    <property type="entry name" value="WXG100_ESAT6"/>
    <property type="match status" value="1"/>
</dbReference>
<comment type="caution">
    <text evidence="2">The sequence shown here is derived from an EMBL/GenBank/DDBJ whole genome shotgun (WGS) entry which is preliminary data.</text>
</comment>